<dbReference type="InterPro" id="IPR002937">
    <property type="entry name" value="Amino_oxidase"/>
</dbReference>
<protein>
    <recommendedName>
        <fullName evidence="6">Coproporphyrinogen III oxidase</fullName>
        <ecNumber evidence="6">1.3.3.15</ecNumber>
    </recommendedName>
</protein>
<dbReference type="Gene3D" id="3.90.660.20">
    <property type="entry name" value="Protoporphyrinogen oxidase, mitochondrial, domain 2"/>
    <property type="match status" value="1"/>
</dbReference>
<sequence>MITTEERQENYHNARVIIVGGGITGLSLAAVLAEREIPFVLLEKEKRLGGQIHTICDKGYTYELGPNTGSISTPEVTELFNFVAPEAVLEVASKDAKRRLIWKGRSFHALPSGLWSGITTPLFTIYDKLRLLGEPFRKRGTDPLESVGALAERRMGKSFVDYAVDPFIGGIYAGNPYRIVTQYALPKLYRLEQDYGSFIGGALRKALKHQAKDPRVTKEVFSAEGGLSRLIEALENKLKTKGSVITGAEIVHTDYAPSTGWSVTYTDQHEEKHTITADHYITTVRSDLLHSVLPNEIAPLLAPIEQLRYAPITEVVIGFDHLPEIRTKAFGGLVPSCENCSILGILFTAEMFRNRVPYEDSLLFNIFMGGDEKPLNPDEYSDEELLCIAERELRHMLSIPANRNASLQHIARYRKAIPQYDETSPARLERIREIEQAYPGLVLAGGIRDGIGLAARIAQGVSIGKEIAAQIK</sequence>
<comment type="cofactor">
    <cofactor evidence="1 6">
        <name>FAD</name>
        <dbReference type="ChEBI" id="CHEBI:57692"/>
    </cofactor>
</comment>
<keyword evidence="9" id="KW-1185">Reference proteome</keyword>
<evidence type="ECO:0000256" key="1">
    <source>
        <dbReference type="ARBA" id="ARBA00001974"/>
    </source>
</evidence>
<dbReference type="SUPFAM" id="SSF51905">
    <property type="entry name" value="FAD/NAD(P)-binding domain"/>
    <property type="match status" value="1"/>
</dbReference>
<evidence type="ECO:0000256" key="6">
    <source>
        <dbReference type="RuleBase" id="RU364052"/>
    </source>
</evidence>
<keyword evidence="5 6" id="KW-0350">Heme biosynthesis</keyword>
<dbReference type="Gene3D" id="3.50.50.60">
    <property type="entry name" value="FAD/NAD(P)-binding domain"/>
    <property type="match status" value="1"/>
</dbReference>
<evidence type="ECO:0000313" key="8">
    <source>
        <dbReference type="EMBL" id="GAB1251084.1"/>
    </source>
</evidence>
<keyword evidence="3 6" id="KW-0274">FAD</keyword>
<dbReference type="InterPro" id="IPR004572">
    <property type="entry name" value="Protoporphyrinogen_oxidase"/>
</dbReference>
<keyword evidence="6" id="KW-0963">Cytoplasm</keyword>
<evidence type="ECO:0000256" key="3">
    <source>
        <dbReference type="ARBA" id="ARBA00022827"/>
    </source>
</evidence>
<dbReference type="SUPFAM" id="SSF54373">
    <property type="entry name" value="FAD-linked reductases, C-terminal domain"/>
    <property type="match status" value="1"/>
</dbReference>
<dbReference type="EC" id="1.3.3.15" evidence="6"/>
<dbReference type="InterPro" id="IPR036188">
    <property type="entry name" value="FAD/NAD-bd_sf"/>
</dbReference>
<dbReference type="NCBIfam" id="TIGR00562">
    <property type="entry name" value="proto_IX_ox"/>
    <property type="match status" value="1"/>
</dbReference>
<comment type="function">
    <text evidence="6">Involved in coproporphyrin-dependent heme b biosynthesis. Catalyzes the oxidation of coproporphyrinogen III to coproporphyrin III.</text>
</comment>
<dbReference type="Pfam" id="PF01593">
    <property type="entry name" value="Amino_oxidase"/>
    <property type="match status" value="1"/>
</dbReference>
<comment type="pathway">
    <text evidence="6">Porphyrin-containing compound metabolism; protoheme biosynthesis.</text>
</comment>
<keyword evidence="4 6" id="KW-0560">Oxidoreductase</keyword>
<dbReference type="RefSeq" id="WP_411914898.1">
    <property type="nucleotide sequence ID" value="NZ_BAAFSF010000001.1"/>
</dbReference>
<evidence type="ECO:0000256" key="5">
    <source>
        <dbReference type="ARBA" id="ARBA00023133"/>
    </source>
</evidence>
<evidence type="ECO:0000256" key="4">
    <source>
        <dbReference type="ARBA" id="ARBA00023002"/>
    </source>
</evidence>
<dbReference type="PANTHER" id="PTHR42923">
    <property type="entry name" value="PROTOPORPHYRINOGEN OXIDASE"/>
    <property type="match status" value="1"/>
</dbReference>
<proteinExistence type="inferred from homology"/>
<accession>A0ABQ0E097</accession>
<dbReference type="Gene3D" id="1.10.3110.10">
    <property type="entry name" value="protoporphyrinogen ix oxidase, domain 3"/>
    <property type="match status" value="1"/>
</dbReference>
<comment type="caution">
    <text evidence="8">The sequence shown here is derived from an EMBL/GenBank/DDBJ whole genome shotgun (WGS) entry which is preliminary data.</text>
</comment>
<keyword evidence="2 6" id="KW-0285">Flavoprotein</keyword>
<reference evidence="8 9" key="1">
    <citation type="journal article" date="2025" name="Int. J. Syst. Evol. Microbiol.">
        <title>Desulfovibrio falkowii sp. nov., Porphyromonas miyakawae sp. nov., Mediterraneibacter flintii sp. nov. and Owariibacterium komagatae gen. nov., sp. nov., isolated from human faeces.</title>
        <authorList>
            <person name="Hamaguchi T."/>
            <person name="Ohara M."/>
            <person name="Hisatomi A."/>
            <person name="Sekiguchi K."/>
            <person name="Takeda J.I."/>
            <person name="Ueyama J."/>
            <person name="Ito M."/>
            <person name="Nishiwaki H."/>
            <person name="Ogi T."/>
            <person name="Hirayama M."/>
            <person name="Ohkuma M."/>
            <person name="Sakamoto M."/>
            <person name="Ohno K."/>
        </authorList>
    </citation>
    <scope>NUCLEOTIDE SEQUENCE [LARGE SCALE GENOMIC DNA]</scope>
    <source>
        <strain evidence="8 9">13CB11C</strain>
    </source>
</reference>
<evidence type="ECO:0000313" key="9">
    <source>
        <dbReference type="Proteomes" id="UP001628220"/>
    </source>
</evidence>
<organism evidence="8 9">
    <name type="scientific">Porphyromonas miyakawae</name>
    <dbReference type="NCBI Taxonomy" id="3137470"/>
    <lineage>
        <taxon>Bacteria</taxon>
        <taxon>Pseudomonadati</taxon>
        <taxon>Bacteroidota</taxon>
        <taxon>Bacteroidia</taxon>
        <taxon>Bacteroidales</taxon>
        <taxon>Porphyromonadaceae</taxon>
        <taxon>Porphyromonas</taxon>
    </lineage>
</organism>
<dbReference type="InterPro" id="IPR050464">
    <property type="entry name" value="Zeta_carotene_desat/Oxidored"/>
</dbReference>
<dbReference type="EMBL" id="BAAFSF010000001">
    <property type="protein sequence ID" value="GAB1251084.1"/>
    <property type="molecule type" value="Genomic_DNA"/>
</dbReference>
<comment type="catalytic activity">
    <reaction evidence="6">
        <text>coproporphyrinogen III + 3 O2 = coproporphyrin III + 3 H2O2</text>
        <dbReference type="Rhea" id="RHEA:43436"/>
        <dbReference type="ChEBI" id="CHEBI:15379"/>
        <dbReference type="ChEBI" id="CHEBI:16240"/>
        <dbReference type="ChEBI" id="CHEBI:57309"/>
        <dbReference type="ChEBI" id="CHEBI:131725"/>
        <dbReference type="EC" id="1.3.3.15"/>
    </reaction>
</comment>
<name>A0ABQ0E097_9PORP</name>
<comment type="similarity">
    <text evidence="6">Belongs to the protoporphyrinogen/coproporphyrinogen oxidase family. Coproporphyrinogen III oxidase subfamily.</text>
</comment>
<evidence type="ECO:0000256" key="2">
    <source>
        <dbReference type="ARBA" id="ARBA00022630"/>
    </source>
</evidence>
<gene>
    <name evidence="8" type="primary">hemG</name>
    <name evidence="8" type="ORF">Tsumi_01880</name>
</gene>
<evidence type="ECO:0000259" key="7">
    <source>
        <dbReference type="Pfam" id="PF01593"/>
    </source>
</evidence>
<comment type="subcellular location">
    <subcellularLocation>
        <location evidence="6">Cytoplasm</location>
    </subcellularLocation>
</comment>
<dbReference type="PANTHER" id="PTHR42923:SF3">
    <property type="entry name" value="PROTOPORPHYRINOGEN OXIDASE"/>
    <property type="match status" value="1"/>
</dbReference>
<dbReference type="Proteomes" id="UP001628220">
    <property type="component" value="Unassembled WGS sequence"/>
</dbReference>
<feature type="domain" description="Amine oxidase" evidence="7">
    <location>
        <begin position="23"/>
        <end position="445"/>
    </location>
</feature>